<accession>A0AAV2Z1G3</accession>
<evidence type="ECO:0000313" key="3">
    <source>
        <dbReference type="EMBL" id="DAZ99233.1"/>
    </source>
</evidence>
<feature type="region of interest" description="Disordered" evidence="1">
    <location>
        <begin position="340"/>
        <end position="364"/>
    </location>
</feature>
<organism evidence="3 4">
    <name type="scientific">Lagenidium giganteum</name>
    <dbReference type="NCBI Taxonomy" id="4803"/>
    <lineage>
        <taxon>Eukaryota</taxon>
        <taxon>Sar</taxon>
        <taxon>Stramenopiles</taxon>
        <taxon>Oomycota</taxon>
        <taxon>Peronosporomycetes</taxon>
        <taxon>Pythiales</taxon>
        <taxon>Pythiaceae</taxon>
    </lineage>
</organism>
<sequence length="1548" mass="169030">TSYQYRIHCIANSISSELIAVNLVAATAFPTAMAMTMTTPEAMAATAFLSGDALALVRWKHTRKGYDRDEQLLQAGLRLLSRDAISGRCDHLAAAEQAFNVPCQSIVVQALDFAAFLVTKAQKDTQQQQALTKGALRLLQRALDAADSDDGAVVLPLNACNQLLAAIADVVERYDDQDGDAADTLACVEQVFNFLFGLNGDAVATTPSFRLFKPPTNVYTTFLHRVLTVALPRGQLVLAEAALRVFHELQKAQLNKRKVFMAVAKTSLSDLVGYRHALDQLLEQEELEDDKKDHAKRIRALVDQIVVDALFDSEHLREFEGALVHTALWTRNASALSTGDLALNEPATNEHKKKRRKNDNTNGSSAALVAYPKHLFDELARVLADAATPDAIKGAVGGLLEVLVAAYATRLRAAALDKIEDVKTDVKTSKKRAATVIATTSTTFSPFKFWAELCAVALTAYHESPSKGALEVLVGVYRSLFRALCACDIYRVTEDTDERDQFQCMETVLATFVQLTSTQFQAQTKFQTLPKSKAKTKAISQDTERWTRATCEIVASAVQCSPNLANACLRPILRLLGAHAAVHAASEAQSVVRALGACVVDVVHAHDSMRLLDKLLLAMFAAAQLDEDNDDDTDERVPVAVAHGLYVVLCDVHCEHALRRAFRTLPPGQLNVLWTLLVEHLENSSLGVAATAMARLLLQTFLQELHVTPQNRNKISALVKTTHTQLFAPVQALLSAKSKKTPVFTEKQHELLCAFGELLVFYPDVGAQVRAETFDSVLEPLTRVLEPVVEQLLALKNASTTELPALVISSGIIKICVHWLRAQQQQQQQQQTSAARAAIVRRIVDYVVQWRCWDAVAFYLPELLGSQDVEDAEVERFLVALLADHFEFSAAQAATAKDNQDSNNAQTQDRAFVVNAGPAASRLVSDAAFYEIAAIQRVSASAITQHVWQCINSYAPQVGKGRKNGKESLEALLKSLSSDKAIEVPSNATEAAAMLTQRVRFVTALPAGFLVPGAGNTDAFYSSLALLLVLLQRLQKSKVVKDHRHVESLDALAAWLTQNLDAVAVVLRRQSVPALHQWARAVLDALLVDAQITHAPLLHQLLQFYCRDAAIEPSSKQCLDELLLSNATTSNFTASALVLNALAAIHRSHPALAVIKSEQQLVDGVLKRFEASGKAVFVDGDYAALDVFDALLQLGGAGHAVAASPLQQRLTACVSSHVGGALTAVLRQVVQPMPSLSAVRFFDNFCGRYRSLHPPLPLDAFGRMLAAALYCSGNAHVSSIAHSCDATAAKQRGNLEQALRHLVVHATRDEFRLLIATIEKELAASETARVRGALDALAVLLRGEKKLSATRRQVLAARKQALVLAFIQLLNRWQSASEVDWASCVATLQAFLWMLSYTLLLRIMRHHFASLVNSIPQIVQATNGLLELLVLASSSSKATSPSSSSVGAHVTLDWASNLARLYGYLKEHDAQLRKHVVYLLLEFLLAVTKADLALPLQHKLRPGVFALLDICSNFEKEQLYAALDTTGKSLLKTLDTSYKLTHRYVGKV</sequence>
<gene>
    <name evidence="3" type="ORF">N0F65_008100</name>
</gene>
<dbReference type="InterPro" id="IPR052609">
    <property type="entry name" value="Ribosome_Biogenesis_Reg"/>
</dbReference>
<feature type="non-terminal residue" evidence="3">
    <location>
        <position position="1"/>
    </location>
</feature>
<reference evidence="3" key="2">
    <citation type="journal article" date="2023" name="Microbiol Resour">
        <title>Decontamination and Annotation of the Draft Genome Sequence of the Oomycete Lagenidium giganteum ARSEF 373.</title>
        <authorList>
            <person name="Morgan W.R."/>
            <person name="Tartar A."/>
        </authorList>
    </citation>
    <scope>NUCLEOTIDE SEQUENCE</scope>
    <source>
        <strain evidence="3">ARSEF 373</strain>
    </source>
</reference>
<evidence type="ECO:0000313" key="4">
    <source>
        <dbReference type="Proteomes" id="UP001146120"/>
    </source>
</evidence>
<name>A0AAV2Z1G3_9STRA</name>
<dbReference type="PANTHER" id="PTHR15682:SF2">
    <property type="entry name" value="UNHEALTHY RIBOSOME BIOGENESIS PROTEIN 2 HOMOLOG"/>
    <property type="match status" value="1"/>
</dbReference>
<dbReference type="InterPro" id="IPR018849">
    <property type="entry name" value="Urb2/Npa2_C"/>
</dbReference>
<feature type="domain" description="Nucleolar 27S pre-rRNA processing Urb2/Npa2 C-terminal" evidence="2">
    <location>
        <begin position="1393"/>
        <end position="1547"/>
    </location>
</feature>
<comment type="caution">
    <text evidence="3">The sequence shown here is derived from an EMBL/GenBank/DDBJ whole genome shotgun (WGS) entry which is preliminary data.</text>
</comment>
<dbReference type="GO" id="GO:0005730">
    <property type="term" value="C:nucleolus"/>
    <property type="evidence" value="ECO:0007669"/>
    <property type="project" value="TreeGrafter"/>
</dbReference>
<reference evidence="3" key="1">
    <citation type="submission" date="2022-11" db="EMBL/GenBank/DDBJ databases">
        <authorList>
            <person name="Morgan W.R."/>
            <person name="Tartar A."/>
        </authorList>
    </citation>
    <scope>NUCLEOTIDE SEQUENCE</scope>
    <source>
        <strain evidence="3">ARSEF 373</strain>
    </source>
</reference>
<dbReference type="PANTHER" id="PTHR15682">
    <property type="entry name" value="UNHEALTHY RIBOSOME BIOGENESIS PROTEIN 2 HOMOLOG"/>
    <property type="match status" value="1"/>
</dbReference>
<protein>
    <recommendedName>
        <fullName evidence="2">Nucleolar 27S pre-rRNA processing Urb2/Npa2 C-terminal domain-containing protein</fullName>
    </recommendedName>
</protein>
<keyword evidence="4" id="KW-1185">Reference proteome</keyword>
<dbReference type="Proteomes" id="UP001146120">
    <property type="component" value="Unassembled WGS sequence"/>
</dbReference>
<dbReference type="Pfam" id="PF10441">
    <property type="entry name" value="Urb2"/>
    <property type="match status" value="1"/>
</dbReference>
<evidence type="ECO:0000259" key="2">
    <source>
        <dbReference type="Pfam" id="PF10441"/>
    </source>
</evidence>
<dbReference type="EMBL" id="DAKRPA010000087">
    <property type="protein sequence ID" value="DAZ99233.1"/>
    <property type="molecule type" value="Genomic_DNA"/>
</dbReference>
<dbReference type="GO" id="GO:0042254">
    <property type="term" value="P:ribosome biogenesis"/>
    <property type="evidence" value="ECO:0007669"/>
    <property type="project" value="TreeGrafter"/>
</dbReference>
<proteinExistence type="predicted"/>
<evidence type="ECO:0000256" key="1">
    <source>
        <dbReference type="SAM" id="MobiDB-lite"/>
    </source>
</evidence>